<dbReference type="Proteomes" id="UP000624325">
    <property type="component" value="Unassembled WGS sequence"/>
</dbReference>
<dbReference type="EC" id="4.1.3.27" evidence="1"/>
<dbReference type="PANTHER" id="PTHR11236">
    <property type="entry name" value="AMINOBENZOATE/ANTHRANILATE SYNTHASE"/>
    <property type="match status" value="1"/>
</dbReference>
<keyword evidence="3" id="KW-0456">Lyase</keyword>
<evidence type="ECO:0000256" key="5">
    <source>
        <dbReference type="SAM" id="MobiDB-lite"/>
    </source>
</evidence>
<dbReference type="InterPro" id="IPR029062">
    <property type="entry name" value="Class_I_gatase-like"/>
</dbReference>
<protein>
    <recommendedName>
        <fullName evidence="1">anthranilate synthase</fullName>
        <ecNumber evidence="1">4.1.3.27</ecNumber>
    </recommendedName>
</protein>
<dbReference type="PANTHER" id="PTHR11236:SF49">
    <property type="entry name" value="ANTHRANILATE SYNTHASE COMPONENT 1"/>
    <property type="match status" value="1"/>
</dbReference>
<dbReference type="SUPFAM" id="SSF52317">
    <property type="entry name" value="Class I glutamine amidotransferase-like"/>
    <property type="match status" value="1"/>
</dbReference>
<evidence type="ECO:0000256" key="3">
    <source>
        <dbReference type="ARBA" id="ARBA00023239"/>
    </source>
</evidence>
<comment type="catalytic activity">
    <reaction evidence="4">
        <text>chorismate + L-glutamine = anthranilate + pyruvate + L-glutamate + H(+)</text>
        <dbReference type="Rhea" id="RHEA:21732"/>
        <dbReference type="ChEBI" id="CHEBI:15361"/>
        <dbReference type="ChEBI" id="CHEBI:15378"/>
        <dbReference type="ChEBI" id="CHEBI:16567"/>
        <dbReference type="ChEBI" id="CHEBI:29748"/>
        <dbReference type="ChEBI" id="CHEBI:29985"/>
        <dbReference type="ChEBI" id="CHEBI:58359"/>
        <dbReference type="EC" id="4.1.3.27"/>
    </reaction>
</comment>
<keyword evidence="2" id="KW-0315">Glutamine amidotransferase</keyword>
<evidence type="ECO:0000259" key="7">
    <source>
        <dbReference type="Pfam" id="PF00425"/>
    </source>
</evidence>
<name>A0ABQ4C3J6_9ACTN</name>
<dbReference type="InterPro" id="IPR006221">
    <property type="entry name" value="TrpG/PapA_dom"/>
</dbReference>
<accession>A0ABQ4C3J6</accession>
<evidence type="ECO:0000256" key="1">
    <source>
        <dbReference type="ARBA" id="ARBA00012266"/>
    </source>
</evidence>
<dbReference type="Gene3D" id="3.60.120.10">
    <property type="entry name" value="Anthranilate synthase"/>
    <property type="match status" value="1"/>
</dbReference>
<evidence type="ECO:0000256" key="2">
    <source>
        <dbReference type="ARBA" id="ARBA00022962"/>
    </source>
</evidence>
<evidence type="ECO:0000313" key="9">
    <source>
        <dbReference type="Proteomes" id="UP000624325"/>
    </source>
</evidence>
<dbReference type="EMBL" id="BONC01000022">
    <property type="protein sequence ID" value="GIF57349.1"/>
    <property type="molecule type" value="Genomic_DNA"/>
</dbReference>
<dbReference type="InterPro" id="IPR017926">
    <property type="entry name" value="GATASE"/>
</dbReference>
<keyword evidence="9" id="KW-1185">Reference proteome</keyword>
<organism evidence="8 9">
    <name type="scientific">Asanoa iriomotensis</name>
    <dbReference type="NCBI Taxonomy" id="234613"/>
    <lineage>
        <taxon>Bacteria</taxon>
        <taxon>Bacillati</taxon>
        <taxon>Actinomycetota</taxon>
        <taxon>Actinomycetes</taxon>
        <taxon>Micromonosporales</taxon>
        <taxon>Micromonosporaceae</taxon>
        <taxon>Asanoa</taxon>
    </lineage>
</organism>
<evidence type="ECO:0000313" key="8">
    <source>
        <dbReference type="EMBL" id="GIF57349.1"/>
    </source>
</evidence>
<dbReference type="InterPro" id="IPR005801">
    <property type="entry name" value="ADC_synthase"/>
</dbReference>
<comment type="caution">
    <text evidence="8">The sequence shown here is derived from an EMBL/GenBank/DDBJ whole genome shotgun (WGS) entry which is preliminary data.</text>
</comment>
<feature type="domain" description="Chorismate-utilising enzyme C-terminal" evidence="7">
    <location>
        <begin position="125"/>
        <end position="384"/>
    </location>
</feature>
<evidence type="ECO:0000256" key="4">
    <source>
        <dbReference type="ARBA" id="ARBA00047683"/>
    </source>
</evidence>
<dbReference type="PRINTS" id="PR00099">
    <property type="entry name" value="CPSGATASE"/>
</dbReference>
<reference evidence="8 9" key="1">
    <citation type="submission" date="2021-01" db="EMBL/GenBank/DDBJ databases">
        <title>Whole genome shotgun sequence of Asanoa iriomotensis NBRC 100142.</title>
        <authorList>
            <person name="Komaki H."/>
            <person name="Tamura T."/>
        </authorList>
    </citation>
    <scope>NUCLEOTIDE SEQUENCE [LARGE SCALE GENOMIC DNA]</scope>
    <source>
        <strain evidence="8 9">NBRC 100142</strain>
    </source>
</reference>
<dbReference type="InterPro" id="IPR019999">
    <property type="entry name" value="Anth_synth_I-like"/>
</dbReference>
<dbReference type="CDD" id="cd01743">
    <property type="entry name" value="GATase1_Anthranilate_Synthase"/>
    <property type="match status" value="1"/>
</dbReference>
<feature type="domain" description="Glutamine amidotransferase" evidence="6">
    <location>
        <begin position="451"/>
        <end position="632"/>
    </location>
</feature>
<sequence length="670" mass="71547">MDCTDSRTADALAGLGTDGRGFALVYRPSAGPGAGVTVLTGDVSCVDSLADLPLPGEPADGAAHDLLVAVPYRQITERGYDCHDDGAPLLAMRVHGQAELTRGQALAFLPDDDVPVSGAGFDISDEDYAAIVKRVVADEIGQGAGSNFVIRRSYVARLDDYSVRAELAIFRRLLAGEAGSYWTFLFHTGAGTFVGASPERHVSMVDGTVSMNPISGTYRHPPAGPEISGLLEFLNDPKEANELFMVVDEELKMMARMCAVGGQVHGPFLKEMARLTHSEYVLTGRSDLDVREVLRETLLAPTVSGSPLENAFRVITRHEATGRGYYGGVLALVGRDAGGGRTLDSAIMIRTAEIGGDGTLRLGVGATLVRDSNPESEVAETRAKAAGMLAALGLGAAPSAGAPVTEARISPAEHPLVRVALETRNATLSRFWLDGAHRRAPVPELAGRHVLVVDNEDLFMGMLGHQLRALGLRTTLTRFDDPLFPQGYDLVIVGPGPGDPGDVTDPRMATLRSLTRELLAGTVPFLSICLGHQILAAELGFDVVRRGAPNQGVQKRVDLFGRPELVGFYNTYAARSAHDVVRHGQRGPVEISRNPETGEVHALRGAGFRSVQFHLESILTQHGPRILGDLLVSLLGDAEVSASWERPVRTRTRRPRAEHGPAPAPSSWHG</sequence>
<dbReference type="InterPro" id="IPR015890">
    <property type="entry name" value="Chorismate_C"/>
</dbReference>
<dbReference type="PROSITE" id="PS51273">
    <property type="entry name" value="GATASE_TYPE_1"/>
    <property type="match status" value="1"/>
</dbReference>
<dbReference type="PRINTS" id="PR00097">
    <property type="entry name" value="ANTSNTHASEII"/>
</dbReference>
<dbReference type="RefSeq" id="WP_203703498.1">
    <property type="nucleotide sequence ID" value="NZ_BAAALU010000016.1"/>
</dbReference>
<feature type="region of interest" description="Disordered" evidence="5">
    <location>
        <begin position="646"/>
        <end position="670"/>
    </location>
</feature>
<dbReference type="Pfam" id="PF00425">
    <property type="entry name" value="Chorismate_bind"/>
    <property type="match status" value="1"/>
</dbReference>
<gene>
    <name evidence="8" type="primary">phzE1_1</name>
    <name evidence="8" type="ORF">Air01nite_34440</name>
</gene>
<dbReference type="PRINTS" id="PR00096">
    <property type="entry name" value="GATASE"/>
</dbReference>
<evidence type="ECO:0000259" key="6">
    <source>
        <dbReference type="Pfam" id="PF00117"/>
    </source>
</evidence>
<dbReference type="Pfam" id="PF00117">
    <property type="entry name" value="GATase"/>
    <property type="match status" value="1"/>
</dbReference>
<dbReference type="SUPFAM" id="SSF56322">
    <property type="entry name" value="ADC synthase"/>
    <property type="match status" value="1"/>
</dbReference>
<dbReference type="Gene3D" id="3.40.50.880">
    <property type="match status" value="1"/>
</dbReference>
<proteinExistence type="predicted"/>